<evidence type="ECO:0000256" key="1">
    <source>
        <dbReference type="SAM" id="MobiDB-lite"/>
    </source>
</evidence>
<evidence type="ECO:0000313" key="3">
    <source>
        <dbReference type="Proteomes" id="UP000785679"/>
    </source>
</evidence>
<protein>
    <submittedName>
        <fullName evidence="2">Uncharacterized protein</fullName>
    </submittedName>
</protein>
<dbReference type="AlphaFoldDB" id="A0A8J8T410"/>
<sequence length="211" mass="24249">MAARQNSILLMESTYSLHKFQQVPTQLNKDLTVRMEDAMKKKIHPHIEFQLQQPVLQRQLTRVQGQEEFSRTLQPIGQGTSLYPTKSALPHKTSQSPNKNNLSGANILGEQKRSSQSGLEMLGSNFGIQTIFESVGKGVKFYVSNKAMKRIRQIGMDAQQLKNEHYYQKYMLKKLKAHIGFKEKASYTARVSNQQYLEKIGKTFQERQDRA</sequence>
<feature type="region of interest" description="Disordered" evidence="1">
    <location>
        <begin position="68"/>
        <end position="105"/>
    </location>
</feature>
<keyword evidence="3" id="KW-1185">Reference proteome</keyword>
<comment type="caution">
    <text evidence="2">The sequence shown here is derived from an EMBL/GenBank/DDBJ whole genome shotgun (WGS) entry which is preliminary data.</text>
</comment>
<dbReference type="EMBL" id="RRYP01006182">
    <property type="protein sequence ID" value="TNV81409.1"/>
    <property type="molecule type" value="Genomic_DNA"/>
</dbReference>
<organism evidence="2 3">
    <name type="scientific">Halteria grandinella</name>
    <dbReference type="NCBI Taxonomy" id="5974"/>
    <lineage>
        <taxon>Eukaryota</taxon>
        <taxon>Sar</taxon>
        <taxon>Alveolata</taxon>
        <taxon>Ciliophora</taxon>
        <taxon>Intramacronucleata</taxon>
        <taxon>Spirotrichea</taxon>
        <taxon>Stichotrichia</taxon>
        <taxon>Sporadotrichida</taxon>
        <taxon>Halteriidae</taxon>
        <taxon>Halteria</taxon>
    </lineage>
</organism>
<feature type="compositionally biased region" description="Polar residues" evidence="1">
    <location>
        <begin position="71"/>
        <end position="84"/>
    </location>
</feature>
<proteinExistence type="predicted"/>
<name>A0A8J8T410_HALGN</name>
<dbReference type="Proteomes" id="UP000785679">
    <property type="component" value="Unassembled WGS sequence"/>
</dbReference>
<evidence type="ECO:0000313" key="2">
    <source>
        <dbReference type="EMBL" id="TNV81409.1"/>
    </source>
</evidence>
<reference evidence="2" key="1">
    <citation type="submission" date="2019-06" db="EMBL/GenBank/DDBJ databases">
        <authorList>
            <person name="Zheng W."/>
        </authorList>
    </citation>
    <scope>NUCLEOTIDE SEQUENCE</scope>
    <source>
        <strain evidence="2">QDHG01</strain>
    </source>
</reference>
<gene>
    <name evidence="2" type="ORF">FGO68_gene17287</name>
</gene>
<accession>A0A8J8T410</accession>
<feature type="compositionally biased region" description="Polar residues" evidence="1">
    <location>
        <begin position="92"/>
        <end position="104"/>
    </location>
</feature>